<dbReference type="PANTHER" id="PTHR18968">
    <property type="entry name" value="THIAMINE PYROPHOSPHATE ENZYMES"/>
    <property type="match status" value="1"/>
</dbReference>
<keyword evidence="10" id="KW-1185">Reference proteome</keyword>
<dbReference type="PANTHER" id="PTHR18968:SF166">
    <property type="entry name" value="2-HYDROXYACYL-COA LYASE 2"/>
    <property type="match status" value="1"/>
</dbReference>
<dbReference type="InterPro" id="IPR000399">
    <property type="entry name" value="TPP-bd_CS"/>
</dbReference>
<dbReference type="Pfam" id="PF00205">
    <property type="entry name" value="TPP_enzyme_M"/>
    <property type="match status" value="1"/>
</dbReference>
<evidence type="ECO:0000256" key="6">
    <source>
        <dbReference type="SAM" id="MobiDB-lite"/>
    </source>
</evidence>
<dbReference type="Gene3D" id="3.40.50.1220">
    <property type="entry name" value="TPP-binding domain"/>
    <property type="match status" value="1"/>
</dbReference>
<dbReference type="InterPro" id="IPR045229">
    <property type="entry name" value="TPP_enz"/>
</dbReference>
<sequence length="451" mass="47864">MSFPLSYPHSRPLTGGDLLAQSLKHIGIEVAFGLHGATLMHSLWGPVLLDFPIDVLFTPVHEKLISWGSISSPPSFAPGPHTEAVKEAVTLLKSAKRPAVIIGSGAQSKETVIHLLQLSKITSIPIFDTQKCTLSSTLHTKCPLYAGGADKLGLLPPLNKPQPDLILSSAPEQACSSLAAPASSSRPMRNANSSTSTSTESSADNNTGIDKPWLQTILALKSLPLPYSTDPETLPLGKLHPHHALKSLFSSLAPDPILILDGGECAIWARDVAHLLSPSAIIKATGSLGFLGNGFGYALGAAVAAPDKTVINLHGDGSAGLHFMELDTYKRLDLDILTIVVNNYCWGMSCNGQELVYGKENPARVISALSPGTRYDAVAAGLGNVGVQVSKIEHIEDAVEKVQGGKGPGCIELIVDSKPIHPVTEMMVGKTEEEDLVVVPYYDNIPRAHYK</sequence>
<evidence type="ECO:0000256" key="1">
    <source>
        <dbReference type="ARBA" id="ARBA00001946"/>
    </source>
</evidence>
<evidence type="ECO:0000259" key="8">
    <source>
        <dbReference type="Pfam" id="PF02775"/>
    </source>
</evidence>
<dbReference type="EMBL" id="JBFXLS010000004">
    <property type="protein sequence ID" value="KAL2833288.1"/>
    <property type="molecule type" value="Genomic_DNA"/>
</dbReference>
<comment type="cofactor">
    <cofactor evidence="2">
        <name>thiamine diphosphate</name>
        <dbReference type="ChEBI" id="CHEBI:58937"/>
    </cofactor>
</comment>
<evidence type="ECO:0000256" key="5">
    <source>
        <dbReference type="ARBA" id="ARBA00023052"/>
    </source>
</evidence>
<feature type="domain" description="Thiamine pyrophosphate enzyme central" evidence="7">
    <location>
        <begin position="85"/>
        <end position="151"/>
    </location>
</feature>
<dbReference type="PROSITE" id="PS00187">
    <property type="entry name" value="TPP_ENZYMES"/>
    <property type="match status" value="1"/>
</dbReference>
<evidence type="ECO:0000313" key="9">
    <source>
        <dbReference type="EMBL" id="KAL2833288.1"/>
    </source>
</evidence>
<evidence type="ECO:0000256" key="4">
    <source>
        <dbReference type="ARBA" id="ARBA00022723"/>
    </source>
</evidence>
<evidence type="ECO:0000256" key="2">
    <source>
        <dbReference type="ARBA" id="ARBA00001964"/>
    </source>
</evidence>
<evidence type="ECO:0000313" key="10">
    <source>
        <dbReference type="Proteomes" id="UP001610335"/>
    </source>
</evidence>
<comment type="caution">
    <text evidence="9">The sequence shown here is derived from an EMBL/GenBank/DDBJ whole genome shotgun (WGS) entry which is preliminary data.</text>
</comment>
<proteinExistence type="inferred from homology"/>
<comment type="similarity">
    <text evidence="3">Belongs to the TPP enzyme family.</text>
</comment>
<reference evidence="9 10" key="1">
    <citation type="submission" date="2024-07" db="EMBL/GenBank/DDBJ databases">
        <title>Section-level genome sequencing and comparative genomics of Aspergillus sections Usti and Cavernicolus.</title>
        <authorList>
            <consortium name="Lawrence Berkeley National Laboratory"/>
            <person name="Nybo J.L."/>
            <person name="Vesth T.C."/>
            <person name="Theobald S."/>
            <person name="Frisvad J.C."/>
            <person name="Larsen T.O."/>
            <person name="Kjaerboelling I."/>
            <person name="Rothschild-Mancinelli K."/>
            <person name="Lyhne E.K."/>
            <person name="Kogle M.E."/>
            <person name="Barry K."/>
            <person name="Clum A."/>
            <person name="Na H."/>
            <person name="Ledsgaard L."/>
            <person name="Lin J."/>
            <person name="Lipzen A."/>
            <person name="Kuo A."/>
            <person name="Riley R."/>
            <person name="Mondo S."/>
            <person name="LaButti K."/>
            <person name="Haridas S."/>
            <person name="Pangalinan J."/>
            <person name="Salamov A.A."/>
            <person name="Simmons B.A."/>
            <person name="Magnuson J.K."/>
            <person name="Chen J."/>
            <person name="Drula E."/>
            <person name="Henrissat B."/>
            <person name="Wiebenga A."/>
            <person name="Lubbers R.J."/>
            <person name="Gomes A.C."/>
            <person name="Makela M.R."/>
            <person name="Stajich J."/>
            <person name="Grigoriev I.V."/>
            <person name="Mortensen U.H."/>
            <person name="De vries R.P."/>
            <person name="Baker S.E."/>
            <person name="Andersen M.R."/>
        </authorList>
    </citation>
    <scope>NUCLEOTIDE SEQUENCE [LARGE SCALE GENOMIC DNA]</scope>
    <source>
        <strain evidence="9 10">CBS 600.67</strain>
    </source>
</reference>
<dbReference type="CDD" id="cd02004">
    <property type="entry name" value="TPP_BZL_OCoD_HPCL"/>
    <property type="match status" value="1"/>
</dbReference>
<dbReference type="InterPro" id="IPR029035">
    <property type="entry name" value="DHS-like_NAD/FAD-binding_dom"/>
</dbReference>
<protein>
    <submittedName>
        <fullName evidence="9">Thiamine diphosphate-binding protein</fullName>
    </submittedName>
</protein>
<gene>
    <name evidence="9" type="ORF">BDW59DRAFT_156789</name>
</gene>
<dbReference type="Pfam" id="PF02775">
    <property type="entry name" value="TPP_enzyme_C"/>
    <property type="match status" value="1"/>
</dbReference>
<evidence type="ECO:0000259" key="7">
    <source>
        <dbReference type="Pfam" id="PF00205"/>
    </source>
</evidence>
<feature type="domain" description="Thiamine pyrophosphate enzyme TPP-binding" evidence="8">
    <location>
        <begin position="261"/>
        <end position="412"/>
    </location>
</feature>
<dbReference type="InterPro" id="IPR012000">
    <property type="entry name" value="Thiamin_PyroP_enz_cen_dom"/>
</dbReference>
<dbReference type="InterPro" id="IPR011766">
    <property type="entry name" value="TPP_enzyme_TPP-bd"/>
</dbReference>
<keyword evidence="4" id="KW-0479">Metal-binding</keyword>
<dbReference type="SUPFAM" id="SSF52467">
    <property type="entry name" value="DHS-like NAD/FAD-binding domain"/>
    <property type="match status" value="1"/>
</dbReference>
<feature type="region of interest" description="Disordered" evidence="6">
    <location>
        <begin position="177"/>
        <end position="207"/>
    </location>
</feature>
<dbReference type="Gene3D" id="3.40.50.970">
    <property type="match status" value="1"/>
</dbReference>
<evidence type="ECO:0000256" key="3">
    <source>
        <dbReference type="ARBA" id="ARBA00007812"/>
    </source>
</evidence>
<keyword evidence="5" id="KW-0786">Thiamine pyrophosphate</keyword>
<name>A0ABR4IZR4_9EURO</name>
<dbReference type="InterPro" id="IPR029061">
    <property type="entry name" value="THDP-binding"/>
</dbReference>
<dbReference type="SUPFAM" id="SSF52518">
    <property type="entry name" value="Thiamin diphosphate-binding fold (THDP-binding)"/>
    <property type="match status" value="1"/>
</dbReference>
<comment type="cofactor">
    <cofactor evidence="1">
        <name>Mg(2+)</name>
        <dbReference type="ChEBI" id="CHEBI:18420"/>
    </cofactor>
</comment>
<dbReference type="Proteomes" id="UP001610335">
    <property type="component" value="Unassembled WGS sequence"/>
</dbReference>
<organism evidence="9 10">
    <name type="scientific">Aspergillus cavernicola</name>
    <dbReference type="NCBI Taxonomy" id="176166"/>
    <lineage>
        <taxon>Eukaryota</taxon>
        <taxon>Fungi</taxon>
        <taxon>Dikarya</taxon>
        <taxon>Ascomycota</taxon>
        <taxon>Pezizomycotina</taxon>
        <taxon>Eurotiomycetes</taxon>
        <taxon>Eurotiomycetidae</taxon>
        <taxon>Eurotiales</taxon>
        <taxon>Aspergillaceae</taxon>
        <taxon>Aspergillus</taxon>
        <taxon>Aspergillus subgen. Nidulantes</taxon>
    </lineage>
</organism>
<accession>A0ABR4IZR4</accession>